<reference evidence="1 2" key="1">
    <citation type="submission" date="2014-04" db="EMBL/GenBank/DDBJ databases">
        <authorList>
            <consortium name="DOE Joint Genome Institute"/>
            <person name="Kuo A."/>
            <person name="Kohler A."/>
            <person name="Costa M.D."/>
            <person name="Nagy L.G."/>
            <person name="Floudas D."/>
            <person name="Copeland A."/>
            <person name="Barry K.W."/>
            <person name="Cichocki N."/>
            <person name="Veneault-Fourrey C."/>
            <person name="LaButti K."/>
            <person name="Lindquist E.A."/>
            <person name="Lipzen A."/>
            <person name="Lundell T."/>
            <person name="Morin E."/>
            <person name="Murat C."/>
            <person name="Sun H."/>
            <person name="Tunlid A."/>
            <person name="Henrissat B."/>
            <person name="Grigoriev I.V."/>
            <person name="Hibbett D.S."/>
            <person name="Martin F."/>
            <person name="Nordberg H.P."/>
            <person name="Cantor M.N."/>
            <person name="Hua S.X."/>
        </authorList>
    </citation>
    <scope>NUCLEOTIDE SEQUENCE [LARGE SCALE GENOMIC DNA]</scope>
    <source>
        <strain evidence="1 2">Marx 270</strain>
    </source>
</reference>
<keyword evidence="2" id="KW-1185">Reference proteome</keyword>
<evidence type="ECO:0000313" key="2">
    <source>
        <dbReference type="Proteomes" id="UP000054217"/>
    </source>
</evidence>
<name>A0A0C3NWH1_PISTI</name>
<dbReference type="STRING" id="870435.A0A0C3NWH1"/>
<evidence type="ECO:0000313" key="1">
    <source>
        <dbReference type="EMBL" id="KIO05195.1"/>
    </source>
</evidence>
<dbReference type="AlphaFoldDB" id="A0A0C3NWH1"/>
<sequence length="141" mass="15473">MHTSNIAGKKGSLTSLDFVLALFRFGFGLPVRRITPPPKELVTPDTLTKPKQTSLVDYRSGNLSLGRTAVLNDLGAIPQVSLDCFESVALPPLRGQIDIASIKTLLEHAEVWSRDSGWTALKKEPKVSGVFEEATFEPLRR</sequence>
<dbReference type="HOGENOM" id="CLU_1826052_0_0_1"/>
<dbReference type="EMBL" id="KN831968">
    <property type="protein sequence ID" value="KIO05195.1"/>
    <property type="molecule type" value="Genomic_DNA"/>
</dbReference>
<accession>A0A0C3NWH1</accession>
<dbReference type="OrthoDB" id="2635432at2759"/>
<dbReference type="InParanoid" id="A0A0C3NWH1"/>
<dbReference type="Proteomes" id="UP000054217">
    <property type="component" value="Unassembled WGS sequence"/>
</dbReference>
<proteinExistence type="predicted"/>
<reference evidence="2" key="2">
    <citation type="submission" date="2015-01" db="EMBL/GenBank/DDBJ databases">
        <title>Evolutionary Origins and Diversification of the Mycorrhizal Mutualists.</title>
        <authorList>
            <consortium name="DOE Joint Genome Institute"/>
            <consortium name="Mycorrhizal Genomics Consortium"/>
            <person name="Kohler A."/>
            <person name="Kuo A."/>
            <person name="Nagy L.G."/>
            <person name="Floudas D."/>
            <person name="Copeland A."/>
            <person name="Barry K.W."/>
            <person name="Cichocki N."/>
            <person name="Veneault-Fourrey C."/>
            <person name="LaButti K."/>
            <person name="Lindquist E.A."/>
            <person name="Lipzen A."/>
            <person name="Lundell T."/>
            <person name="Morin E."/>
            <person name="Murat C."/>
            <person name="Riley R."/>
            <person name="Ohm R."/>
            <person name="Sun H."/>
            <person name="Tunlid A."/>
            <person name="Henrissat B."/>
            <person name="Grigoriev I.V."/>
            <person name="Hibbett D.S."/>
            <person name="Martin F."/>
        </authorList>
    </citation>
    <scope>NUCLEOTIDE SEQUENCE [LARGE SCALE GENOMIC DNA]</scope>
    <source>
        <strain evidence="2">Marx 270</strain>
    </source>
</reference>
<gene>
    <name evidence="1" type="ORF">M404DRAFT_25803</name>
</gene>
<protein>
    <submittedName>
        <fullName evidence="1">Uncharacterized protein</fullName>
    </submittedName>
</protein>
<organism evidence="1 2">
    <name type="scientific">Pisolithus tinctorius Marx 270</name>
    <dbReference type="NCBI Taxonomy" id="870435"/>
    <lineage>
        <taxon>Eukaryota</taxon>
        <taxon>Fungi</taxon>
        <taxon>Dikarya</taxon>
        <taxon>Basidiomycota</taxon>
        <taxon>Agaricomycotina</taxon>
        <taxon>Agaricomycetes</taxon>
        <taxon>Agaricomycetidae</taxon>
        <taxon>Boletales</taxon>
        <taxon>Sclerodermatineae</taxon>
        <taxon>Pisolithaceae</taxon>
        <taxon>Pisolithus</taxon>
    </lineage>
</organism>